<dbReference type="Pfam" id="PF00620">
    <property type="entry name" value="RhoGAP"/>
    <property type="match status" value="1"/>
</dbReference>
<keyword evidence="1" id="KW-0343">GTPase activation</keyword>
<evidence type="ECO:0000259" key="2">
    <source>
        <dbReference type="PROSITE" id="PS50238"/>
    </source>
</evidence>
<dbReference type="InterPro" id="IPR008936">
    <property type="entry name" value="Rho_GTPase_activation_prot"/>
</dbReference>
<sequence>ALMEFFQRVIDHKDSNKMTLNNVAVVMAPNIFMCKGFRSKISEQQEFAMAAGTANIVRLLIRYQNLLWT</sequence>
<name>A0ABD0NNY9_CIRMR</name>
<dbReference type="GO" id="GO:0005096">
    <property type="term" value="F:GTPase activator activity"/>
    <property type="evidence" value="ECO:0007669"/>
    <property type="project" value="UniProtKB-KW"/>
</dbReference>
<comment type="caution">
    <text evidence="3">The sequence shown here is derived from an EMBL/GenBank/DDBJ whole genome shotgun (WGS) entry which is preliminary data.</text>
</comment>
<keyword evidence="4" id="KW-1185">Reference proteome</keyword>
<dbReference type="AlphaFoldDB" id="A0ABD0NNY9"/>
<evidence type="ECO:0000256" key="1">
    <source>
        <dbReference type="ARBA" id="ARBA00022468"/>
    </source>
</evidence>
<dbReference type="InterPro" id="IPR000198">
    <property type="entry name" value="RhoGAP_dom"/>
</dbReference>
<dbReference type="PANTHER" id="PTHR14963">
    <property type="entry name" value="RHO GTPASE ACTIVATING PROTEIN 18,19-RELATED"/>
    <property type="match status" value="1"/>
</dbReference>
<feature type="non-terminal residue" evidence="3">
    <location>
        <position position="1"/>
    </location>
</feature>
<dbReference type="Gene3D" id="1.10.555.10">
    <property type="entry name" value="Rho GTPase activation protein"/>
    <property type="match status" value="1"/>
</dbReference>
<dbReference type="EMBL" id="JAMKFB020000020">
    <property type="protein sequence ID" value="KAL0163669.1"/>
    <property type="molecule type" value="Genomic_DNA"/>
</dbReference>
<dbReference type="PANTHER" id="PTHR14963:SF6">
    <property type="entry name" value="RHO GTPASE-ACTIVATING PROTEIN 18"/>
    <property type="match status" value="1"/>
</dbReference>
<dbReference type="SUPFAM" id="SSF48350">
    <property type="entry name" value="GTPase activation domain, GAP"/>
    <property type="match status" value="1"/>
</dbReference>
<feature type="domain" description="Rho-GAP" evidence="2">
    <location>
        <begin position="1"/>
        <end position="68"/>
    </location>
</feature>
<dbReference type="PROSITE" id="PS50238">
    <property type="entry name" value="RHOGAP"/>
    <property type="match status" value="1"/>
</dbReference>
<evidence type="ECO:0000313" key="4">
    <source>
        <dbReference type="Proteomes" id="UP001529510"/>
    </source>
</evidence>
<evidence type="ECO:0000313" key="3">
    <source>
        <dbReference type="EMBL" id="KAL0163669.1"/>
    </source>
</evidence>
<protein>
    <recommendedName>
        <fullName evidence="2">Rho-GAP domain-containing protein</fullName>
    </recommendedName>
</protein>
<dbReference type="Proteomes" id="UP001529510">
    <property type="component" value="Unassembled WGS sequence"/>
</dbReference>
<proteinExistence type="predicted"/>
<reference evidence="3 4" key="1">
    <citation type="submission" date="2024-05" db="EMBL/GenBank/DDBJ databases">
        <title>Genome sequencing and assembly of Indian major carp, Cirrhinus mrigala (Hamilton, 1822).</title>
        <authorList>
            <person name="Mohindra V."/>
            <person name="Chowdhury L.M."/>
            <person name="Lal K."/>
            <person name="Jena J.K."/>
        </authorList>
    </citation>
    <scope>NUCLEOTIDE SEQUENCE [LARGE SCALE GENOMIC DNA]</scope>
    <source>
        <strain evidence="3">CM1030</strain>
        <tissue evidence="3">Blood</tissue>
    </source>
</reference>
<feature type="non-terminal residue" evidence="3">
    <location>
        <position position="69"/>
    </location>
</feature>
<organism evidence="3 4">
    <name type="scientific">Cirrhinus mrigala</name>
    <name type="common">Mrigala</name>
    <dbReference type="NCBI Taxonomy" id="683832"/>
    <lineage>
        <taxon>Eukaryota</taxon>
        <taxon>Metazoa</taxon>
        <taxon>Chordata</taxon>
        <taxon>Craniata</taxon>
        <taxon>Vertebrata</taxon>
        <taxon>Euteleostomi</taxon>
        <taxon>Actinopterygii</taxon>
        <taxon>Neopterygii</taxon>
        <taxon>Teleostei</taxon>
        <taxon>Ostariophysi</taxon>
        <taxon>Cypriniformes</taxon>
        <taxon>Cyprinidae</taxon>
        <taxon>Labeoninae</taxon>
        <taxon>Labeonini</taxon>
        <taxon>Cirrhinus</taxon>
    </lineage>
</organism>
<gene>
    <name evidence="3" type="ORF">M9458_039422</name>
</gene>
<accession>A0ABD0NNY9</accession>